<dbReference type="RefSeq" id="WP_007365493.1">
    <property type="nucleotide sequence ID" value="NZ_ACLR01000170.1"/>
</dbReference>
<dbReference type="EMBL" id="ACLR01000170">
    <property type="protein sequence ID" value="EEK16694.1"/>
    <property type="molecule type" value="Genomic_DNA"/>
</dbReference>
<dbReference type="EC" id="6.-.-.-" evidence="3"/>
<evidence type="ECO:0000313" key="4">
    <source>
        <dbReference type="Proteomes" id="UP000003303"/>
    </source>
</evidence>
<dbReference type="eggNOG" id="COG0476">
    <property type="taxonomic scope" value="Bacteria"/>
</dbReference>
<protein>
    <submittedName>
        <fullName evidence="3">ThiF family protein</fullName>
        <ecNumber evidence="3">6.-.-.-</ecNumber>
    </submittedName>
</protein>
<dbReference type="GO" id="GO:0008641">
    <property type="term" value="F:ubiquitin-like modifier activating enzyme activity"/>
    <property type="evidence" value="ECO:0007669"/>
    <property type="project" value="InterPro"/>
</dbReference>
<dbReference type="PANTHER" id="PTHR10953">
    <property type="entry name" value="UBIQUITIN-ACTIVATING ENZYME E1"/>
    <property type="match status" value="1"/>
</dbReference>
<dbReference type="GO" id="GO:0005829">
    <property type="term" value="C:cytosol"/>
    <property type="evidence" value="ECO:0007669"/>
    <property type="project" value="TreeGrafter"/>
</dbReference>
<dbReference type="FunFam" id="3.40.50.720:FF:000080">
    <property type="entry name" value="Thiazole biosynthesis adenylyltransferase ThiF"/>
    <property type="match status" value="1"/>
</dbReference>
<gene>
    <name evidence="3" type="ORF">PORUE0001_0853</name>
</gene>
<dbReference type="Proteomes" id="UP000003303">
    <property type="component" value="Unassembled WGS sequence"/>
</dbReference>
<organism evidence="3 4">
    <name type="scientific">Porphyromonas uenonis 60-3</name>
    <dbReference type="NCBI Taxonomy" id="596327"/>
    <lineage>
        <taxon>Bacteria</taxon>
        <taxon>Pseudomonadati</taxon>
        <taxon>Bacteroidota</taxon>
        <taxon>Bacteroidia</taxon>
        <taxon>Bacteroidales</taxon>
        <taxon>Porphyromonadaceae</taxon>
        <taxon>Porphyromonas</taxon>
    </lineage>
</organism>
<reference evidence="3 4" key="1">
    <citation type="submission" date="2009-04" db="EMBL/GenBank/DDBJ databases">
        <authorList>
            <person name="Sebastian Y."/>
            <person name="Madupu R."/>
            <person name="Durkin A.S."/>
            <person name="Torralba M."/>
            <person name="Methe B."/>
            <person name="Sutton G.G."/>
            <person name="Strausberg R.L."/>
            <person name="Nelson K.E."/>
        </authorList>
    </citation>
    <scope>NUCLEOTIDE SEQUENCE [LARGE SCALE GENOMIC DNA]</scope>
    <source>
        <strain evidence="3 4">60-3</strain>
    </source>
</reference>
<dbReference type="GO" id="GO:0016779">
    <property type="term" value="F:nucleotidyltransferase activity"/>
    <property type="evidence" value="ECO:0007669"/>
    <property type="project" value="TreeGrafter"/>
</dbReference>
<dbReference type="InterPro" id="IPR045886">
    <property type="entry name" value="ThiF/MoeB/HesA"/>
</dbReference>
<sequence length="247" mass="26672">MDVTRTPQNNTGNKGIADSARYERQLQLPEIGPEGQRLLAQTSVAVVGAGGLGAPILYYLTAAGIGRIAIIDCDVVSPSNLQRQILYCESDLAHPKAIQAQKRLIALNSTLHIEAITERLNETNVATLLADYQIIVDATDNYPTRYLLDDYTRSTAKPLVHGAIEGWRGQCTIFAPSSSLRYRDLYSEPHSAEKTVPPGVIGATAGVIGSIQASQTLQLALGQTPALLGKLLTVDLWHGSWHTFDLA</sequence>
<evidence type="ECO:0000313" key="3">
    <source>
        <dbReference type="EMBL" id="EEK16694.1"/>
    </source>
</evidence>
<comment type="caution">
    <text evidence="3">The sequence shown here is derived from an EMBL/GenBank/DDBJ whole genome shotgun (WGS) entry which is preliminary data.</text>
</comment>
<dbReference type="Gene3D" id="3.40.50.720">
    <property type="entry name" value="NAD(P)-binding Rossmann-like Domain"/>
    <property type="match status" value="1"/>
</dbReference>
<proteinExistence type="inferred from homology"/>
<dbReference type="AlphaFoldDB" id="C2MC76"/>
<name>C2MC76_9PORP</name>
<dbReference type="Pfam" id="PF00899">
    <property type="entry name" value="ThiF"/>
    <property type="match status" value="1"/>
</dbReference>
<dbReference type="InterPro" id="IPR035985">
    <property type="entry name" value="Ubiquitin-activating_enz"/>
</dbReference>
<accession>C2MC76</accession>
<evidence type="ECO:0000256" key="1">
    <source>
        <dbReference type="ARBA" id="ARBA00009919"/>
    </source>
</evidence>
<dbReference type="SUPFAM" id="SSF69572">
    <property type="entry name" value="Activating enzymes of the ubiquitin-like proteins"/>
    <property type="match status" value="1"/>
</dbReference>
<comment type="similarity">
    <text evidence="1">Belongs to the HesA/MoeB/ThiF family.</text>
</comment>
<dbReference type="PANTHER" id="PTHR10953:SF102">
    <property type="entry name" value="ADENYLYLTRANSFERASE AND SULFURTRANSFERASE MOCS3"/>
    <property type="match status" value="1"/>
</dbReference>
<feature type="domain" description="THIF-type NAD/FAD binding fold" evidence="2">
    <location>
        <begin position="22"/>
        <end position="246"/>
    </location>
</feature>
<evidence type="ECO:0000259" key="2">
    <source>
        <dbReference type="Pfam" id="PF00899"/>
    </source>
</evidence>
<keyword evidence="4" id="KW-1185">Reference proteome</keyword>
<dbReference type="InterPro" id="IPR000594">
    <property type="entry name" value="ThiF_NAD_FAD-bd"/>
</dbReference>
<dbReference type="OrthoDB" id="9804286at2"/>
<dbReference type="GO" id="GO:0004792">
    <property type="term" value="F:thiosulfate-cyanide sulfurtransferase activity"/>
    <property type="evidence" value="ECO:0007669"/>
    <property type="project" value="TreeGrafter"/>
</dbReference>
<dbReference type="STRING" id="596327.PORUE0001_0853"/>
<dbReference type="GO" id="GO:0008146">
    <property type="term" value="F:sulfotransferase activity"/>
    <property type="evidence" value="ECO:0007669"/>
    <property type="project" value="TreeGrafter"/>
</dbReference>
<dbReference type="CDD" id="cd00757">
    <property type="entry name" value="ThiF_MoeB_HesA_family"/>
    <property type="match status" value="1"/>
</dbReference>
<keyword evidence="3" id="KW-0436">Ligase</keyword>